<dbReference type="RefSeq" id="WP_284100653.1">
    <property type="nucleotide sequence ID" value="NZ_JARRAF010000009.1"/>
</dbReference>
<evidence type="ECO:0000313" key="2">
    <source>
        <dbReference type="EMBL" id="MDK2124342.1"/>
    </source>
</evidence>
<accession>A0ABT7DWA7</accession>
<protein>
    <recommendedName>
        <fullName evidence="4">DUF3617 family protein</fullName>
    </recommendedName>
</protein>
<reference evidence="2" key="1">
    <citation type="submission" date="2023-03" db="EMBL/GenBank/DDBJ databases">
        <title>Chitinimonas shenzhenensis gen. nov., sp. nov., a novel member of family Burkholderiaceae isolated from activated sludge collected in Shen Zhen, China.</title>
        <authorList>
            <person name="Wang X."/>
        </authorList>
    </citation>
    <scope>NUCLEOTIDE SEQUENCE</scope>
    <source>
        <strain evidence="2">DQS-5</strain>
    </source>
</reference>
<name>A0ABT7DWA7_9NEIS</name>
<dbReference type="InterPro" id="IPR022061">
    <property type="entry name" value="DUF3617"/>
</dbReference>
<keyword evidence="3" id="KW-1185">Reference proteome</keyword>
<keyword evidence="1" id="KW-0732">Signal</keyword>
<sequence>MIRIAHCLVATMLGAGLALAAQAEEAKKDPPKLKLEPGLWKIDRRMLLTALPLPPKPRLYEECLKAEDIPDKIDKLSPHYQNDLTASCKVQESKLTADSMEATLVCGNGQAGSLSMFFEGKTLRAELVLRENSDPKSNVFLTYRDNSQWSKPCP</sequence>
<evidence type="ECO:0000256" key="1">
    <source>
        <dbReference type="SAM" id="SignalP"/>
    </source>
</evidence>
<dbReference type="Proteomes" id="UP001172778">
    <property type="component" value="Unassembled WGS sequence"/>
</dbReference>
<comment type="caution">
    <text evidence="2">The sequence shown here is derived from an EMBL/GenBank/DDBJ whole genome shotgun (WGS) entry which is preliminary data.</text>
</comment>
<dbReference type="EMBL" id="JARRAF010000009">
    <property type="protein sequence ID" value="MDK2124342.1"/>
    <property type="molecule type" value="Genomic_DNA"/>
</dbReference>
<feature type="chain" id="PRO_5046038046" description="DUF3617 family protein" evidence="1">
    <location>
        <begin position="21"/>
        <end position="154"/>
    </location>
</feature>
<gene>
    <name evidence="2" type="ORF">PZA18_09795</name>
</gene>
<organism evidence="2 3">
    <name type="scientific">Parachitinimonas caeni</name>
    <dbReference type="NCBI Taxonomy" id="3031301"/>
    <lineage>
        <taxon>Bacteria</taxon>
        <taxon>Pseudomonadati</taxon>
        <taxon>Pseudomonadota</taxon>
        <taxon>Betaproteobacteria</taxon>
        <taxon>Neisseriales</taxon>
        <taxon>Chitinibacteraceae</taxon>
        <taxon>Parachitinimonas</taxon>
    </lineage>
</organism>
<evidence type="ECO:0008006" key="4">
    <source>
        <dbReference type="Google" id="ProtNLM"/>
    </source>
</evidence>
<proteinExistence type="predicted"/>
<evidence type="ECO:0000313" key="3">
    <source>
        <dbReference type="Proteomes" id="UP001172778"/>
    </source>
</evidence>
<feature type="signal peptide" evidence="1">
    <location>
        <begin position="1"/>
        <end position="20"/>
    </location>
</feature>
<dbReference type="Pfam" id="PF12276">
    <property type="entry name" value="DUF3617"/>
    <property type="match status" value="1"/>
</dbReference>